<evidence type="ECO:0000313" key="1">
    <source>
        <dbReference type="EMBL" id="HIS65425.1"/>
    </source>
</evidence>
<name>A0A9D1JTH7_9FIRM</name>
<dbReference type="EMBL" id="DVJJ01000132">
    <property type="protein sequence ID" value="HIS65425.1"/>
    <property type="molecule type" value="Genomic_DNA"/>
</dbReference>
<organism evidence="1 2">
    <name type="scientific">Candidatus Avoscillospira avistercoris</name>
    <dbReference type="NCBI Taxonomy" id="2840707"/>
    <lineage>
        <taxon>Bacteria</taxon>
        <taxon>Bacillati</taxon>
        <taxon>Bacillota</taxon>
        <taxon>Clostridia</taxon>
        <taxon>Eubacteriales</taxon>
        <taxon>Oscillospiraceae</taxon>
        <taxon>Oscillospiraceae incertae sedis</taxon>
        <taxon>Candidatus Avoscillospira</taxon>
    </lineage>
</organism>
<evidence type="ECO:0000313" key="2">
    <source>
        <dbReference type="Proteomes" id="UP000886741"/>
    </source>
</evidence>
<reference evidence="1" key="1">
    <citation type="submission" date="2020-10" db="EMBL/GenBank/DDBJ databases">
        <authorList>
            <person name="Gilroy R."/>
        </authorList>
    </citation>
    <scope>NUCLEOTIDE SEQUENCE</scope>
    <source>
        <strain evidence="1">ChiBcec16-1751</strain>
    </source>
</reference>
<protein>
    <submittedName>
        <fullName evidence="1">Transcriptional regulator</fullName>
    </submittedName>
</protein>
<gene>
    <name evidence="1" type="ORF">IAA83_08670</name>
</gene>
<sequence length="44" mass="5254">ALAFICKRLKLNYKKLSEEEKKWLKKIAQKSDLLKNPNPQRGRK</sequence>
<dbReference type="AlphaFoldDB" id="A0A9D1JTH7"/>
<proteinExistence type="predicted"/>
<reference evidence="1" key="2">
    <citation type="journal article" date="2021" name="PeerJ">
        <title>Extensive microbial diversity within the chicken gut microbiome revealed by metagenomics and culture.</title>
        <authorList>
            <person name="Gilroy R."/>
            <person name="Ravi A."/>
            <person name="Getino M."/>
            <person name="Pursley I."/>
            <person name="Horton D.L."/>
            <person name="Alikhan N.F."/>
            <person name="Baker D."/>
            <person name="Gharbi K."/>
            <person name="Hall N."/>
            <person name="Watson M."/>
            <person name="Adriaenssens E.M."/>
            <person name="Foster-Nyarko E."/>
            <person name="Jarju S."/>
            <person name="Secka A."/>
            <person name="Antonio M."/>
            <person name="Oren A."/>
            <person name="Chaudhuri R.R."/>
            <person name="La Ragione R."/>
            <person name="Hildebrand F."/>
            <person name="Pallen M.J."/>
        </authorList>
    </citation>
    <scope>NUCLEOTIDE SEQUENCE</scope>
    <source>
        <strain evidence="1">ChiBcec16-1751</strain>
    </source>
</reference>
<accession>A0A9D1JTH7</accession>
<comment type="caution">
    <text evidence="1">The sequence shown here is derived from an EMBL/GenBank/DDBJ whole genome shotgun (WGS) entry which is preliminary data.</text>
</comment>
<feature type="non-terminal residue" evidence="1">
    <location>
        <position position="1"/>
    </location>
</feature>
<dbReference type="Proteomes" id="UP000886741">
    <property type="component" value="Unassembled WGS sequence"/>
</dbReference>